<evidence type="ECO:0000256" key="3">
    <source>
        <dbReference type="ARBA" id="ARBA00022989"/>
    </source>
</evidence>
<evidence type="ECO:0000256" key="4">
    <source>
        <dbReference type="ARBA" id="ARBA00023136"/>
    </source>
</evidence>
<evidence type="ECO:0000313" key="9">
    <source>
        <dbReference type="Proteomes" id="UP001177023"/>
    </source>
</evidence>
<comment type="caution">
    <text evidence="8">The sequence shown here is derived from an EMBL/GenBank/DDBJ whole genome shotgun (WGS) entry which is preliminary data.</text>
</comment>
<comment type="similarity">
    <text evidence="5">Belongs to the ligand-gated ion channel (TC 1.A.9) family.</text>
</comment>
<dbReference type="SMART" id="SM00473">
    <property type="entry name" value="PAN_AP"/>
    <property type="match status" value="3"/>
</dbReference>
<dbReference type="GO" id="GO:0016020">
    <property type="term" value="C:membrane"/>
    <property type="evidence" value="ECO:0007669"/>
    <property type="project" value="UniProtKB-SubCell"/>
</dbReference>
<feature type="domain" description="Apple" evidence="7">
    <location>
        <begin position="783"/>
        <end position="869"/>
    </location>
</feature>
<evidence type="ECO:0000259" key="7">
    <source>
        <dbReference type="PROSITE" id="PS50948"/>
    </source>
</evidence>
<dbReference type="Pfam" id="PF00024">
    <property type="entry name" value="PAN_1"/>
    <property type="match status" value="3"/>
</dbReference>
<dbReference type="InterPro" id="IPR038050">
    <property type="entry name" value="Neuro_actylchol_rec"/>
</dbReference>
<feature type="transmembrane region" description="Helical" evidence="5">
    <location>
        <begin position="287"/>
        <end position="309"/>
    </location>
</feature>
<organism evidence="8 9">
    <name type="scientific">Mesorhabditis spiculigera</name>
    <dbReference type="NCBI Taxonomy" id="96644"/>
    <lineage>
        <taxon>Eukaryota</taxon>
        <taxon>Metazoa</taxon>
        <taxon>Ecdysozoa</taxon>
        <taxon>Nematoda</taxon>
        <taxon>Chromadorea</taxon>
        <taxon>Rhabditida</taxon>
        <taxon>Rhabditina</taxon>
        <taxon>Rhabditomorpha</taxon>
        <taxon>Rhabditoidea</taxon>
        <taxon>Rhabditidae</taxon>
        <taxon>Mesorhabditinae</taxon>
        <taxon>Mesorhabditis</taxon>
    </lineage>
</organism>
<feature type="compositionally biased region" description="Low complexity" evidence="6">
    <location>
        <begin position="710"/>
        <end position="753"/>
    </location>
</feature>
<dbReference type="Pfam" id="PF02931">
    <property type="entry name" value="Neur_chan_LBD"/>
    <property type="match status" value="2"/>
</dbReference>
<dbReference type="AlphaFoldDB" id="A0AA36D7G8"/>
<dbReference type="CDD" id="cd19051">
    <property type="entry name" value="LGIC_TM_cation"/>
    <property type="match status" value="1"/>
</dbReference>
<dbReference type="Gene3D" id="1.20.58.390">
    <property type="entry name" value="Neurotransmitter-gated ion-channel transmembrane domain"/>
    <property type="match status" value="1"/>
</dbReference>
<evidence type="ECO:0000256" key="2">
    <source>
        <dbReference type="ARBA" id="ARBA00022692"/>
    </source>
</evidence>
<dbReference type="FunFam" id="2.70.170.10:FF:000166">
    <property type="entry name" value="Protein CBR-DEG-3"/>
    <property type="match status" value="1"/>
</dbReference>
<dbReference type="InterPro" id="IPR018000">
    <property type="entry name" value="Neurotransmitter_ion_chnl_CS"/>
</dbReference>
<feature type="non-terminal residue" evidence="8">
    <location>
        <position position="1"/>
    </location>
</feature>
<keyword evidence="5" id="KW-0407">Ion channel</keyword>
<evidence type="ECO:0000256" key="5">
    <source>
        <dbReference type="RuleBase" id="RU000687"/>
    </source>
</evidence>
<dbReference type="GO" id="GO:0005230">
    <property type="term" value="F:extracellular ligand-gated monoatomic ion channel activity"/>
    <property type="evidence" value="ECO:0007669"/>
    <property type="project" value="InterPro"/>
</dbReference>
<comment type="caution">
    <text evidence="5">Lacks conserved residue(s) required for the propagation of feature annotation.</text>
</comment>
<dbReference type="GO" id="GO:0004888">
    <property type="term" value="F:transmembrane signaling receptor activity"/>
    <property type="evidence" value="ECO:0007669"/>
    <property type="project" value="InterPro"/>
</dbReference>
<dbReference type="PROSITE" id="PS00236">
    <property type="entry name" value="NEUROTR_ION_CHANNEL"/>
    <property type="match status" value="1"/>
</dbReference>
<dbReference type="Gene3D" id="3.50.4.10">
    <property type="entry name" value="Hepatocyte Growth Factor"/>
    <property type="match status" value="3"/>
</dbReference>
<feature type="region of interest" description="Disordered" evidence="6">
    <location>
        <begin position="673"/>
        <end position="777"/>
    </location>
</feature>
<dbReference type="PROSITE" id="PS50948">
    <property type="entry name" value="PAN"/>
    <property type="match status" value="3"/>
</dbReference>
<keyword evidence="5" id="KW-0406">Ion transport</keyword>
<feature type="compositionally biased region" description="Polar residues" evidence="6">
    <location>
        <begin position="534"/>
        <end position="543"/>
    </location>
</feature>
<keyword evidence="9" id="KW-1185">Reference proteome</keyword>
<dbReference type="Gene3D" id="2.70.170.10">
    <property type="entry name" value="Neurotransmitter-gated ion-channel ligand-binding domain"/>
    <property type="match status" value="2"/>
</dbReference>
<dbReference type="InterPro" id="IPR036734">
    <property type="entry name" value="Neur_chan_lig-bd_sf"/>
</dbReference>
<dbReference type="SUPFAM" id="SSF57414">
    <property type="entry name" value="Hairpin loop containing domain-like"/>
    <property type="match status" value="3"/>
</dbReference>
<comment type="subcellular location">
    <subcellularLocation>
        <location evidence="1">Membrane</location>
        <topology evidence="1">Multi-pass membrane protein</topology>
    </subcellularLocation>
</comment>
<dbReference type="InterPro" id="IPR006201">
    <property type="entry name" value="Neur_channel"/>
</dbReference>
<proteinExistence type="inferred from homology"/>
<reference evidence="8" key="1">
    <citation type="submission" date="2023-06" db="EMBL/GenBank/DDBJ databases">
        <authorList>
            <person name="Delattre M."/>
        </authorList>
    </citation>
    <scope>NUCLEOTIDE SEQUENCE</scope>
    <source>
        <strain evidence="8">AF72</strain>
    </source>
</reference>
<dbReference type="SUPFAM" id="SSF90112">
    <property type="entry name" value="Neurotransmitter-gated ion-channel transmembrane pore"/>
    <property type="match status" value="1"/>
</dbReference>
<dbReference type="PRINTS" id="PR00252">
    <property type="entry name" value="NRIONCHANNEL"/>
</dbReference>
<feature type="transmembrane region" description="Helical" evidence="5">
    <location>
        <begin position="450"/>
        <end position="475"/>
    </location>
</feature>
<feature type="compositionally biased region" description="Polar residues" evidence="6">
    <location>
        <begin position="674"/>
        <end position="700"/>
    </location>
</feature>
<evidence type="ECO:0000313" key="8">
    <source>
        <dbReference type="EMBL" id="CAJ0581214.1"/>
    </source>
</evidence>
<feature type="region of interest" description="Disordered" evidence="6">
    <location>
        <begin position="483"/>
        <end position="502"/>
    </location>
</feature>
<evidence type="ECO:0000256" key="6">
    <source>
        <dbReference type="SAM" id="MobiDB-lite"/>
    </source>
</evidence>
<feature type="region of interest" description="Disordered" evidence="6">
    <location>
        <begin position="525"/>
        <end position="544"/>
    </location>
</feature>
<keyword evidence="2 5" id="KW-0812">Transmembrane</keyword>
<dbReference type="InterPro" id="IPR003609">
    <property type="entry name" value="Pan_app"/>
</dbReference>
<feature type="region of interest" description="Disordered" evidence="6">
    <location>
        <begin position="556"/>
        <end position="576"/>
    </location>
</feature>
<keyword evidence="4 5" id="KW-0472">Membrane</keyword>
<keyword evidence="3 5" id="KW-1133">Transmembrane helix</keyword>
<evidence type="ECO:0000256" key="1">
    <source>
        <dbReference type="ARBA" id="ARBA00004141"/>
    </source>
</evidence>
<dbReference type="CDD" id="cd01099">
    <property type="entry name" value="PAN_AP_HGF"/>
    <property type="match status" value="2"/>
</dbReference>
<keyword evidence="5" id="KW-0813">Transport</keyword>
<feature type="domain" description="Apple" evidence="7">
    <location>
        <begin position="584"/>
        <end position="663"/>
    </location>
</feature>
<sequence length="1126" mass="127131">MGNQLNKYCASKAKNLVLANRRLNPNDGPLDNETDAEENLRYDLNTQERWRQMDRLNAFNVVNLQRRLVNDLLDPDYYEKTVHPRRDHLYNTRINVSMSLYQILDVDEHSQSIIVNVWMVQKCETLEQKKTESLSHASIETGYWRNDSRGAFIQLMFPAIYRLTCKMDVRLFPYDVQNCTFIISSWTRDNRTIDYWPEVEEINLGSLTRNEEWDVISFKFQRFVKTYACCPDSYVMLHAHLVIRRKPLYYIVNLVIPTSIITLVAVTGFFTPTSSSSERDEKLYLGWYYMGIIFVIVIGTLMATIVLAIHGQKHYLRPLSRKIRRLVHNRVVSALILEPPTSLIELWTEFGIVDAERLPMADMDPLLVEKLDPISELPGRAHALFQSISSEVSDVPGLEYERRMASITRQYTVHMRQKERERSIFRASAANARQIKKQKMMRRCALEWEYLANVLDRLLLTFFCSLTTVFFVLLVCLAENSSWPENDEDTSGEENVVKRPKWNGRAGDNHYFKGFKSGRNRLSGEKIRQPYQPPSNAYGNAGSSYGLPPSPYKPEKFTKGRVSKDASSSTRAAVTGAPDTSDPCFRKYGNAIIVNAQPYERRSSTAISICKKHCLESQLGVYNCRSFVFDNVNKICDLFAHVGDQAPARLQKFQTRDYYEPTGAVECDVPIPTESISTTLPDDVSSATDDFGGSESTTGNELDGFKDDPSSSPTSFSSTSTYGGYSSSYGPVPAQTTPEEITISTEPTASETTFFSEEDYTTTDAASTPPSTPIERSITKESCPAGKATRFLRTGGFELFKNDDITIAVNDVEECVEACTNNEVNSQPMDCKSFDFSDGQCALTVEAAVPLGGGQLKQKSNSEYYEKICIDGELAENCPKVFARFPQMILVGFAESVNDATTFEDCFHNCLNSFALYGFNCSSGMYYFEENQLNCILNSEDRHSQADLFAEENTDIVDYFEVACKKGVSRKAKAFGANTLKIDPINSGLVTAEETTTEWSVCEDGVQHRRRDCADKTQDCGLESRPCKVPPGSDLDEVEPFTMMDRGGYAKSTDAPDFTTTSTTTQLLSTATAATRKNKMNVDKLKSALKRLTCPMDVCCKVFDSCQIGLMRNRKKRKIEWCRRPC</sequence>
<protein>
    <recommendedName>
        <fullName evidence="7">Apple domain-containing protein</fullName>
    </recommendedName>
</protein>
<feature type="transmembrane region" description="Helical" evidence="5">
    <location>
        <begin position="248"/>
        <end position="267"/>
    </location>
</feature>
<dbReference type="Proteomes" id="UP001177023">
    <property type="component" value="Unassembled WGS sequence"/>
</dbReference>
<dbReference type="PANTHER" id="PTHR18945">
    <property type="entry name" value="NEUROTRANSMITTER GATED ION CHANNEL"/>
    <property type="match status" value="1"/>
</dbReference>
<feature type="domain" description="Apple" evidence="7">
    <location>
        <begin position="878"/>
        <end position="964"/>
    </location>
</feature>
<name>A0AA36D7G8_9BILA</name>
<gene>
    <name evidence="8" type="ORF">MSPICULIGERA_LOCUS19380</name>
</gene>
<dbReference type="InterPro" id="IPR036719">
    <property type="entry name" value="Neuro-gated_channel_TM_sf"/>
</dbReference>
<accession>A0AA36D7G8</accession>
<dbReference type="EMBL" id="CATQJA010002662">
    <property type="protein sequence ID" value="CAJ0581214.1"/>
    <property type="molecule type" value="Genomic_DNA"/>
</dbReference>
<dbReference type="SUPFAM" id="SSF63712">
    <property type="entry name" value="Nicotinic receptor ligand binding domain-like"/>
    <property type="match status" value="1"/>
</dbReference>
<dbReference type="InterPro" id="IPR006202">
    <property type="entry name" value="Neur_chan_lig-bd"/>
</dbReference>